<evidence type="ECO:0000256" key="5">
    <source>
        <dbReference type="ARBA" id="ARBA00022679"/>
    </source>
</evidence>
<dbReference type="InterPro" id="IPR044843">
    <property type="entry name" value="Trans_IPPS_bact-type"/>
</dbReference>
<comment type="pathway">
    <text evidence="2">Carotenoid biosynthesis; phytoene biosynthesis; all-trans-phytoene from geranylgeranyl diphosphate: step 1/1.</text>
</comment>
<gene>
    <name evidence="9" type="ORF">ACJIZ3_012274</name>
</gene>
<dbReference type="InterPro" id="IPR019845">
    <property type="entry name" value="Squalene/phytoene_synthase_CS"/>
</dbReference>
<comment type="similarity">
    <text evidence="3">Belongs to the phytoene/squalene synthase family.</text>
</comment>
<dbReference type="EC" id="2.5.1.32" evidence="4"/>
<evidence type="ECO:0000256" key="7">
    <source>
        <dbReference type="ARBA" id="ARBA00023229"/>
    </source>
</evidence>
<evidence type="ECO:0000313" key="10">
    <source>
        <dbReference type="Proteomes" id="UP001634393"/>
    </source>
</evidence>
<name>A0ABD3UMQ6_9LAMI</name>
<comment type="catalytic activity">
    <reaction evidence="1">
        <text>2 (2E,6E,10E)-geranylgeranyl diphosphate = 15-cis-phytoene + 2 diphosphate</text>
        <dbReference type="Rhea" id="RHEA:34475"/>
        <dbReference type="ChEBI" id="CHEBI:27787"/>
        <dbReference type="ChEBI" id="CHEBI:33019"/>
        <dbReference type="ChEBI" id="CHEBI:58756"/>
        <dbReference type="EC" id="2.5.1.32"/>
    </reaction>
</comment>
<dbReference type="GO" id="GO:0046905">
    <property type="term" value="F:15-cis-phytoene synthase activity"/>
    <property type="evidence" value="ECO:0007669"/>
    <property type="project" value="UniProtKB-EC"/>
</dbReference>
<dbReference type="PROSITE" id="PS01045">
    <property type="entry name" value="SQUALEN_PHYTOEN_SYN_2"/>
    <property type="match status" value="1"/>
</dbReference>
<dbReference type="InterPro" id="IPR008949">
    <property type="entry name" value="Isoprenoid_synthase_dom_sf"/>
</dbReference>
<dbReference type="AlphaFoldDB" id="A0ABD3UMQ6"/>
<dbReference type="InterPro" id="IPR033904">
    <property type="entry name" value="Trans_IPPS_HH"/>
</dbReference>
<dbReference type="Proteomes" id="UP001634393">
    <property type="component" value="Unassembled WGS sequence"/>
</dbReference>
<keyword evidence="6" id="KW-0125">Carotenoid biosynthesis</keyword>
<dbReference type="SFLD" id="SFLDS00005">
    <property type="entry name" value="Isoprenoid_Synthase_Type_I"/>
    <property type="match status" value="1"/>
</dbReference>
<dbReference type="GO" id="GO:0009536">
    <property type="term" value="C:plastid"/>
    <property type="evidence" value="ECO:0007669"/>
    <property type="project" value="UniProtKB-ARBA"/>
</dbReference>
<evidence type="ECO:0000256" key="6">
    <source>
        <dbReference type="ARBA" id="ARBA00022746"/>
    </source>
</evidence>
<dbReference type="PANTHER" id="PTHR31480">
    <property type="entry name" value="BIFUNCTIONAL LYCOPENE CYCLASE/PHYTOENE SYNTHASE"/>
    <property type="match status" value="1"/>
</dbReference>
<evidence type="ECO:0000256" key="3">
    <source>
        <dbReference type="ARBA" id="ARBA00006251"/>
    </source>
</evidence>
<dbReference type="CDD" id="cd00683">
    <property type="entry name" value="Trans_IPPS_HH"/>
    <property type="match status" value="1"/>
</dbReference>
<reference evidence="9 10" key="1">
    <citation type="submission" date="2024-12" db="EMBL/GenBank/DDBJ databases">
        <title>The unique morphological basis and parallel evolutionary history of personate flowers in Penstemon.</title>
        <authorList>
            <person name="Depatie T.H."/>
            <person name="Wessinger C.A."/>
        </authorList>
    </citation>
    <scope>NUCLEOTIDE SEQUENCE [LARGE SCALE GENOMIC DNA]</scope>
    <source>
        <strain evidence="9">WTNN_2</strain>
        <tissue evidence="9">Leaf</tissue>
    </source>
</reference>
<evidence type="ECO:0000256" key="8">
    <source>
        <dbReference type="SAM" id="Phobius"/>
    </source>
</evidence>
<dbReference type="SFLD" id="SFLDG01212">
    <property type="entry name" value="Phytoene_synthase_like"/>
    <property type="match status" value="1"/>
</dbReference>
<dbReference type="Gene3D" id="1.10.600.10">
    <property type="entry name" value="Farnesyl Diphosphate Synthase"/>
    <property type="match status" value="1"/>
</dbReference>
<dbReference type="Pfam" id="PF00494">
    <property type="entry name" value="SQS_PSY"/>
    <property type="match status" value="1"/>
</dbReference>
<feature type="transmembrane region" description="Helical" evidence="8">
    <location>
        <begin position="215"/>
        <end position="237"/>
    </location>
</feature>
<keyword evidence="8" id="KW-0472">Membrane</keyword>
<keyword evidence="5" id="KW-0808">Transferase</keyword>
<evidence type="ECO:0000313" key="9">
    <source>
        <dbReference type="EMBL" id="KAL3850392.1"/>
    </source>
</evidence>
<organism evidence="9 10">
    <name type="scientific">Penstemon smallii</name>
    <dbReference type="NCBI Taxonomy" id="265156"/>
    <lineage>
        <taxon>Eukaryota</taxon>
        <taxon>Viridiplantae</taxon>
        <taxon>Streptophyta</taxon>
        <taxon>Embryophyta</taxon>
        <taxon>Tracheophyta</taxon>
        <taxon>Spermatophyta</taxon>
        <taxon>Magnoliopsida</taxon>
        <taxon>eudicotyledons</taxon>
        <taxon>Gunneridae</taxon>
        <taxon>Pentapetalae</taxon>
        <taxon>asterids</taxon>
        <taxon>lamiids</taxon>
        <taxon>Lamiales</taxon>
        <taxon>Plantaginaceae</taxon>
        <taxon>Cheloneae</taxon>
        <taxon>Penstemon</taxon>
    </lineage>
</organism>
<keyword evidence="10" id="KW-1185">Reference proteome</keyword>
<dbReference type="FunFam" id="1.10.600.10:FF:000004">
    <property type="entry name" value="Phytoene synthase chloroplastic"/>
    <property type="match status" value="1"/>
</dbReference>
<keyword evidence="7" id="KW-0414">Isoprene biosynthesis</keyword>
<dbReference type="EMBL" id="JBJXBP010000001">
    <property type="protein sequence ID" value="KAL3850392.1"/>
    <property type="molecule type" value="Genomic_DNA"/>
</dbReference>
<evidence type="ECO:0000256" key="2">
    <source>
        <dbReference type="ARBA" id="ARBA00005172"/>
    </source>
</evidence>
<comment type="caution">
    <text evidence="9">The sequence shown here is derived from an EMBL/GenBank/DDBJ whole genome shotgun (WGS) entry which is preliminary data.</text>
</comment>
<keyword evidence="8" id="KW-1133">Transmembrane helix</keyword>
<dbReference type="SUPFAM" id="SSF48576">
    <property type="entry name" value="Terpenoid synthases"/>
    <property type="match status" value="1"/>
</dbReference>
<dbReference type="PROSITE" id="PS01044">
    <property type="entry name" value="SQUALEN_PHYTOEN_SYN_1"/>
    <property type="match status" value="1"/>
</dbReference>
<proteinExistence type="inferred from homology"/>
<protein>
    <recommendedName>
        <fullName evidence="4">15-cis-phytoene synthase</fullName>
        <ecNumber evidence="4">2.5.1.32</ecNumber>
    </recommendedName>
</protein>
<dbReference type="SFLD" id="SFLDG01018">
    <property type="entry name" value="Squalene/Phytoene_Synthase_Lik"/>
    <property type="match status" value="1"/>
</dbReference>
<evidence type="ECO:0000256" key="1">
    <source>
        <dbReference type="ARBA" id="ARBA00001805"/>
    </source>
</evidence>
<dbReference type="InterPro" id="IPR002060">
    <property type="entry name" value="Squ/phyt_synthse"/>
</dbReference>
<dbReference type="GO" id="GO:0016117">
    <property type="term" value="P:carotenoid biosynthetic process"/>
    <property type="evidence" value="ECO:0007669"/>
    <property type="project" value="UniProtKB-KW"/>
</dbReference>
<evidence type="ECO:0000256" key="4">
    <source>
        <dbReference type="ARBA" id="ARBA00012396"/>
    </source>
</evidence>
<sequence>MNASLSYAARPYMTKSSNINMFGSKRYMETNVRSEVTIAIPNRRKDSSKLILDLSINGIPCTEKFVHEIVQRQSKQKIDSSSFNVSRKPNFHPMFLQESYERCRDICAEYAKTFYLGTLLMTEERQKAIWAIYVWCRRTDELVDGPNAIHITSAALDRWEERLDDLFNGRPYDMLDAALTDTVHRFPLDIKPFKDMIEGMRMDTRKNRYANFQELYLYCYYVAGTVGLMSVPVMGIAPESSFSAQNVYNAALYLGIGNQLTNILRDVGEDASRGRVYLPQDELTKFGLCDEDVFSRKVTYEWKEFIKEQIARARLYFDQAEEGASQLHKASRWPVWSSLMLYRMILDSIENNDYDNLTKRAYVGRTKKLMTLPVAYTRALRNPSVGVLL</sequence>
<keyword evidence="8" id="KW-0812">Transmembrane</keyword>
<accession>A0ABD3UMQ6</accession>